<feature type="compositionally biased region" description="Basic and acidic residues" evidence="1">
    <location>
        <begin position="1"/>
        <end position="12"/>
    </location>
</feature>
<dbReference type="RefSeq" id="WP_174872602.1">
    <property type="nucleotide sequence ID" value="NZ_BAAATH010000024.1"/>
</dbReference>
<feature type="domain" description="N,N-dimethylformamidase beta subunit-like C-terminal" evidence="2">
    <location>
        <begin position="147"/>
        <end position="511"/>
    </location>
</feature>
<reference evidence="3 4" key="1">
    <citation type="submission" date="2019-12" db="EMBL/GenBank/DDBJ databases">
        <title>Whole genome shotgun sequence of Streptomyces caniferus NBRC 15389.</title>
        <authorList>
            <person name="Ichikawa N."/>
            <person name="Kimura A."/>
            <person name="Kitahashi Y."/>
            <person name="Komaki H."/>
            <person name="Tamura T."/>
        </authorList>
    </citation>
    <scope>NUCLEOTIDE SEQUENCE [LARGE SCALE GENOMIC DNA]</scope>
    <source>
        <strain evidence="3 4">NBRC 15389</strain>
    </source>
</reference>
<gene>
    <name evidence="3" type="ORF">Scani_07130</name>
</gene>
<evidence type="ECO:0000313" key="3">
    <source>
        <dbReference type="EMBL" id="GFE04445.1"/>
    </source>
</evidence>
<feature type="region of interest" description="Disordered" evidence="1">
    <location>
        <begin position="1"/>
        <end position="59"/>
    </location>
</feature>
<dbReference type="InterPro" id="IPR006311">
    <property type="entry name" value="TAT_signal"/>
</dbReference>
<name>A0A640S4A9_9ACTN</name>
<comment type="caution">
    <text evidence="3">The sequence shown here is derived from an EMBL/GenBank/DDBJ whole genome shotgun (WGS) entry which is preliminary data.</text>
</comment>
<proteinExistence type="predicted"/>
<sequence length="563" mass="59903">MGDDPLHGDRHGGRPHGGAGRRGDRHGENRDDEGHSGSPGTAGSPGGPNNPGVPGGLGRRRFLGAAAASAAGIAVGVTAGCDATSGAGSTGGDQPDLAVERDRPGSPDWRIRSAGPPDAVQGYSDKVSVLPGEEFGLYVSTTAPGFRVAAYRVGWYRGAQARLVWHSDRVAGQRQRRPRLLPGTRSVRADWQRTLAVRADGWPPGAYLLRLDAEHGHQRYVPLIVRSAHTAGRTVLMHAVTTWQAYNAWGGYSLYRGADGAYGTRSLAVSFDRPYDTNGAGKFLVHERALVVLAERLGIPLAYTTGVDVHRTPSALQGATAALSLGHDEYWTPQQRQHVTGARDAGTNLAFLGANACFRRVRLEPGPSGALRTVVCYKTAYRDDPRFAGPHRALPTHDFRQPPAADPESALTGVLYEGYPTDAPYVVHSADHWLFAGTGAKRGDAFGHLVGVEYDRVTPEAPTPERLEILAHSPLVCNGRSSHADSAYYTVPSGAGVFSSGTMRWVEALMAGTRDNGRNHGMDGRTGAFVTRTTENLLRAFAVGPAARTRPAPRNNVGGVYGT</sequence>
<accession>A0A640S4A9</accession>
<dbReference type="Proteomes" id="UP000435837">
    <property type="component" value="Unassembled WGS sequence"/>
</dbReference>
<dbReference type="AlphaFoldDB" id="A0A640S4A9"/>
<dbReference type="PROSITE" id="PS51318">
    <property type="entry name" value="TAT"/>
    <property type="match status" value="1"/>
</dbReference>
<evidence type="ECO:0000259" key="2">
    <source>
        <dbReference type="Pfam" id="PF20254"/>
    </source>
</evidence>
<dbReference type="InterPro" id="IPR046540">
    <property type="entry name" value="DMFA2_C"/>
</dbReference>
<organism evidence="3 4">
    <name type="scientific">Streptomyces caniferus</name>
    <dbReference type="NCBI Taxonomy" id="285557"/>
    <lineage>
        <taxon>Bacteria</taxon>
        <taxon>Bacillati</taxon>
        <taxon>Actinomycetota</taxon>
        <taxon>Actinomycetes</taxon>
        <taxon>Kitasatosporales</taxon>
        <taxon>Streptomycetaceae</taxon>
        <taxon>Streptomyces</taxon>
    </lineage>
</organism>
<evidence type="ECO:0000256" key="1">
    <source>
        <dbReference type="SAM" id="MobiDB-lite"/>
    </source>
</evidence>
<evidence type="ECO:0000313" key="4">
    <source>
        <dbReference type="Proteomes" id="UP000435837"/>
    </source>
</evidence>
<protein>
    <recommendedName>
        <fullName evidence="2">N,N-dimethylformamidase beta subunit-like C-terminal domain-containing protein</fullName>
    </recommendedName>
</protein>
<feature type="region of interest" description="Disordered" evidence="1">
    <location>
        <begin position="86"/>
        <end position="118"/>
    </location>
</feature>
<dbReference type="Pfam" id="PF20254">
    <property type="entry name" value="DMFA2_C"/>
    <property type="match status" value="1"/>
</dbReference>
<feature type="compositionally biased region" description="Basic and acidic residues" evidence="1">
    <location>
        <begin position="21"/>
        <end position="35"/>
    </location>
</feature>
<feature type="compositionally biased region" description="Basic and acidic residues" evidence="1">
    <location>
        <begin position="98"/>
        <end position="111"/>
    </location>
</feature>
<dbReference type="EMBL" id="BLIN01000002">
    <property type="protein sequence ID" value="GFE04445.1"/>
    <property type="molecule type" value="Genomic_DNA"/>
</dbReference>